<comment type="caution">
    <text evidence="2">The sequence shown here is derived from an EMBL/GenBank/DDBJ whole genome shotgun (WGS) entry which is preliminary data.</text>
</comment>
<feature type="region of interest" description="Disordered" evidence="1">
    <location>
        <begin position="28"/>
        <end position="99"/>
    </location>
</feature>
<evidence type="ECO:0000313" key="3">
    <source>
        <dbReference type="Proteomes" id="UP000234484"/>
    </source>
</evidence>
<evidence type="ECO:0000313" key="2">
    <source>
        <dbReference type="EMBL" id="PLK19639.1"/>
    </source>
</evidence>
<name>A0A2J4JCJ5_NATGS</name>
<gene>
    <name evidence="2" type="ORF">CYV19_14015</name>
</gene>
<proteinExistence type="predicted"/>
<reference evidence="2 3" key="1">
    <citation type="submission" date="2017-12" db="EMBL/GenBank/DDBJ databases">
        <title>The characterization of oligonucleotides binding to NgAgo.</title>
        <authorList>
            <person name="Jiang L."/>
            <person name="He B."/>
            <person name="Kang J."/>
            <person name="Yu M."/>
            <person name="Li N."/>
            <person name="Fang Y."/>
            <person name="Tang Z."/>
            <person name="Wu P."/>
            <person name="Yao P."/>
            <person name="Huang J."/>
        </authorList>
    </citation>
    <scope>NUCLEOTIDE SEQUENCE [LARGE SCALE GENOMIC DNA]</scope>
    <source>
        <strain evidence="2 3">SP2</strain>
        <tissue evidence="2">Freeze-dried powder thallus</tissue>
    </source>
</reference>
<sequence>MCEHKFGFGALTECPSRSGGTPLIACEGRVSESTTRSVAEGERPETVSPRANESAGEGVVGWERKGPLTRGRRATEEPEASVASRGSQRAPRLERAGAF</sequence>
<organism evidence="2 3">
    <name type="scientific">Natronobacterium gregoryi (strain ATCC 43098 / DSM 3393 / CCM 3738 / CIP 104747 / IAM 13177 / JCM 8860 / NBRC 102187 / NCIMB 2189 / SP2)</name>
    <dbReference type="NCBI Taxonomy" id="797304"/>
    <lineage>
        <taxon>Archaea</taxon>
        <taxon>Methanobacteriati</taxon>
        <taxon>Methanobacteriota</taxon>
        <taxon>Stenosarchaea group</taxon>
        <taxon>Halobacteria</taxon>
        <taxon>Halobacteriales</taxon>
        <taxon>Natrialbaceae</taxon>
        <taxon>Natronobacterium</taxon>
    </lineage>
</organism>
<dbReference type="AlphaFoldDB" id="A0A2J4JCJ5"/>
<protein>
    <submittedName>
        <fullName evidence="2">Uncharacterized protein</fullName>
    </submittedName>
</protein>
<evidence type="ECO:0000256" key="1">
    <source>
        <dbReference type="SAM" id="MobiDB-lite"/>
    </source>
</evidence>
<dbReference type="EMBL" id="PKKI01000045">
    <property type="protein sequence ID" value="PLK19639.1"/>
    <property type="molecule type" value="Genomic_DNA"/>
</dbReference>
<accession>A0A2J4JCJ5</accession>
<dbReference type="Proteomes" id="UP000234484">
    <property type="component" value="Unassembled WGS sequence"/>
</dbReference>